<keyword evidence="4 6" id="KW-0862">Zinc</keyword>
<keyword evidence="1 6" id="KW-0645">Protease</keyword>
<dbReference type="InterPro" id="IPR042088">
    <property type="entry name" value="OligoPept_F_C"/>
</dbReference>
<proteinExistence type="inferred from homology"/>
<dbReference type="AlphaFoldDB" id="A0A7X2PD09"/>
<dbReference type="NCBIfam" id="TIGR00181">
    <property type="entry name" value="pepF"/>
    <property type="match status" value="1"/>
</dbReference>
<dbReference type="Gene3D" id="1.10.287.830">
    <property type="entry name" value="putative peptidase helix hairpin domain like"/>
    <property type="match status" value="1"/>
</dbReference>
<dbReference type="Gene3D" id="1.10.1370.20">
    <property type="entry name" value="Oligoendopeptidase f, C-terminal domain"/>
    <property type="match status" value="1"/>
</dbReference>
<comment type="similarity">
    <text evidence="6">Belongs to the peptidase M3B family.</text>
</comment>
<dbReference type="GO" id="GO:0046872">
    <property type="term" value="F:metal ion binding"/>
    <property type="evidence" value="ECO:0007669"/>
    <property type="project" value="UniProtKB-UniRule"/>
</dbReference>
<dbReference type="Pfam" id="PF08439">
    <property type="entry name" value="Peptidase_M3_N"/>
    <property type="match status" value="1"/>
</dbReference>
<dbReference type="RefSeq" id="WP_154425557.1">
    <property type="nucleotide sequence ID" value="NZ_VUNN01000013.1"/>
</dbReference>
<comment type="caution">
    <text evidence="9">The sequence shown here is derived from an EMBL/GenBank/DDBJ whole genome shotgun (WGS) entry which is preliminary data.</text>
</comment>
<name>A0A7X2PD09_9SPIO</name>
<dbReference type="GO" id="GO:0004222">
    <property type="term" value="F:metalloendopeptidase activity"/>
    <property type="evidence" value="ECO:0007669"/>
    <property type="project" value="UniProtKB-UniRule"/>
</dbReference>
<dbReference type="GO" id="GO:0006518">
    <property type="term" value="P:peptide metabolic process"/>
    <property type="evidence" value="ECO:0007669"/>
    <property type="project" value="TreeGrafter"/>
</dbReference>
<evidence type="ECO:0000256" key="2">
    <source>
        <dbReference type="ARBA" id="ARBA00022723"/>
    </source>
</evidence>
<comment type="cofactor">
    <cofactor evidence="6">
        <name>Zn(2+)</name>
        <dbReference type="ChEBI" id="CHEBI:29105"/>
    </cofactor>
    <text evidence="6">Binds 1 zinc ion.</text>
</comment>
<dbReference type="InterPro" id="IPR013647">
    <property type="entry name" value="OligopepF_N_dom"/>
</dbReference>
<feature type="domain" description="Oligopeptidase F N-terminal" evidence="8">
    <location>
        <begin position="110"/>
        <end position="178"/>
    </location>
</feature>
<dbReference type="Proteomes" id="UP000460549">
    <property type="component" value="Unassembled WGS sequence"/>
</dbReference>
<feature type="domain" description="Peptidase M3A/M3B catalytic" evidence="7">
    <location>
        <begin position="194"/>
        <end position="575"/>
    </location>
</feature>
<dbReference type="Pfam" id="PF01432">
    <property type="entry name" value="Peptidase_M3"/>
    <property type="match status" value="1"/>
</dbReference>
<reference evidence="9 10" key="1">
    <citation type="submission" date="2019-08" db="EMBL/GenBank/DDBJ databases">
        <title>In-depth cultivation of the pig gut microbiome towards novel bacterial diversity and tailored functional studies.</title>
        <authorList>
            <person name="Wylensek D."/>
            <person name="Hitch T.C.A."/>
            <person name="Clavel T."/>
        </authorList>
    </citation>
    <scope>NUCLEOTIDE SEQUENCE [LARGE SCALE GENOMIC DNA]</scope>
    <source>
        <strain evidence="9 10">NM-380-WT-3C1</strain>
    </source>
</reference>
<evidence type="ECO:0000256" key="1">
    <source>
        <dbReference type="ARBA" id="ARBA00022670"/>
    </source>
</evidence>
<gene>
    <name evidence="9" type="primary">pepF</name>
    <name evidence="9" type="ORF">FYJ80_07330</name>
</gene>
<accession>A0A7X2PD09</accession>
<dbReference type="PANTHER" id="PTHR11804:SF84">
    <property type="entry name" value="SACCHAROLYSIN"/>
    <property type="match status" value="1"/>
</dbReference>
<evidence type="ECO:0000256" key="6">
    <source>
        <dbReference type="RuleBase" id="RU368091"/>
    </source>
</evidence>
<sequence length="591" mass="67544">MKRSEQKLNDTWDLSSLCIDKNDFNTRYERLLKDLPTLGSFNKTLSLSSDNLYTALEFIKNFLKEAECISSYAFLCFETDAGKGENAELAGKASILQAKISEALSYLEPEILSIDKAKLEEALAEPRFEEYRIFISKIIRFAPHTLSEKEERLLSLNSEAAEAPSRAFHDLVDVDMDFGTVNGIKLTQSSYMSLIRNTDEAIRKEAYMKLHSTFTNFQHTIARLYEGSVNQDIFSSRARGYSSALSASLFADNVPEEVYRNLIAQVHEGFPELHRYYALMAKVQKKDKLKHYDVYLPLVKNIECNYTYEDAVALIKEAISPLGKEYQDILVKGLTEERWVDRYENDGKRSGAFSAGCYTGKPYILTNYKEDVIDSVFTLIHEGGHSMHSYYSAKSNPFMNYNYTIFEAEVASTFNEQLLSRYLISNSKDDKMKAYLLSHELSSLVATLFRQTMFAEYELLIHEAVERGEVATAEFMRKTYRGLLESYFGPIMEFEDNSDIECMRIPHFYNAFYVYKYATGISASIALADKVLNGNEADRNAYLSFLKSGGSKYPIESLKLGGVDMSKKESVEKAIKHFAKLLDELERIIEY</sequence>
<dbReference type="EMBL" id="VUNN01000013">
    <property type="protein sequence ID" value="MSU06586.1"/>
    <property type="molecule type" value="Genomic_DNA"/>
</dbReference>
<evidence type="ECO:0000256" key="5">
    <source>
        <dbReference type="ARBA" id="ARBA00023049"/>
    </source>
</evidence>
<dbReference type="Gene3D" id="1.20.140.70">
    <property type="entry name" value="Oligopeptidase f, N-terminal domain"/>
    <property type="match status" value="1"/>
</dbReference>
<dbReference type="CDD" id="cd09608">
    <property type="entry name" value="M3B_PepF"/>
    <property type="match status" value="1"/>
</dbReference>
<dbReference type="PANTHER" id="PTHR11804">
    <property type="entry name" value="PROTEASE M3 THIMET OLIGOPEPTIDASE-RELATED"/>
    <property type="match status" value="1"/>
</dbReference>
<keyword evidence="2 6" id="KW-0479">Metal-binding</keyword>
<dbReference type="InterPro" id="IPR045090">
    <property type="entry name" value="Pept_M3A_M3B"/>
</dbReference>
<evidence type="ECO:0000259" key="7">
    <source>
        <dbReference type="Pfam" id="PF01432"/>
    </source>
</evidence>
<comment type="function">
    <text evidence="6">Has oligopeptidase activity and degrades a variety of small bioactive peptides.</text>
</comment>
<dbReference type="EC" id="3.4.24.-" evidence="6"/>
<dbReference type="SUPFAM" id="SSF55486">
    <property type="entry name" value="Metalloproteases ('zincins'), catalytic domain"/>
    <property type="match status" value="1"/>
</dbReference>
<protein>
    <recommendedName>
        <fullName evidence="6">Oligopeptidase F</fullName>
        <ecNumber evidence="6">3.4.24.-</ecNumber>
    </recommendedName>
</protein>
<evidence type="ECO:0000313" key="9">
    <source>
        <dbReference type="EMBL" id="MSU06586.1"/>
    </source>
</evidence>
<dbReference type="InterPro" id="IPR004438">
    <property type="entry name" value="Peptidase_M3B"/>
</dbReference>
<evidence type="ECO:0000256" key="3">
    <source>
        <dbReference type="ARBA" id="ARBA00022801"/>
    </source>
</evidence>
<keyword evidence="10" id="KW-1185">Reference proteome</keyword>
<keyword evidence="3 6" id="KW-0378">Hydrolase</keyword>
<keyword evidence="5 6" id="KW-0482">Metalloprotease</keyword>
<evidence type="ECO:0000259" key="8">
    <source>
        <dbReference type="Pfam" id="PF08439"/>
    </source>
</evidence>
<evidence type="ECO:0000313" key="10">
    <source>
        <dbReference type="Proteomes" id="UP000460549"/>
    </source>
</evidence>
<evidence type="ECO:0000256" key="4">
    <source>
        <dbReference type="ARBA" id="ARBA00022833"/>
    </source>
</evidence>
<dbReference type="GO" id="GO:0006508">
    <property type="term" value="P:proteolysis"/>
    <property type="evidence" value="ECO:0007669"/>
    <property type="project" value="UniProtKB-KW"/>
</dbReference>
<organism evidence="9 10">
    <name type="scientific">Bullifex porci</name>
    <dbReference type="NCBI Taxonomy" id="2606638"/>
    <lineage>
        <taxon>Bacteria</taxon>
        <taxon>Pseudomonadati</taxon>
        <taxon>Spirochaetota</taxon>
        <taxon>Spirochaetia</taxon>
        <taxon>Spirochaetales</taxon>
        <taxon>Spirochaetaceae</taxon>
        <taxon>Bullifex</taxon>
    </lineage>
</organism>
<dbReference type="InterPro" id="IPR001567">
    <property type="entry name" value="Pept_M3A_M3B_dom"/>
</dbReference>